<proteinExistence type="predicted"/>
<reference evidence="3" key="2">
    <citation type="submission" date="2019-01" db="UniProtKB">
        <authorList>
            <consortium name="EnsemblPlants"/>
        </authorList>
    </citation>
    <scope>IDENTIFICATION</scope>
    <source>
        <strain evidence="3">cv. Heinz 1706</strain>
    </source>
</reference>
<dbReference type="OMA" id="WIHRETD"/>
<gene>
    <name evidence="3" type="primary">LOC101252623</name>
</gene>
<dbReference type="Proteomes" id="UP000004994">
    <property type="component" value="Chromosome 9"/>
</dbReference>
<protein>
    <submittedName>
        <fullName evidence="3">Uncharacterized protein</fullName>
    </submittedName>
</protein>
<dbReference type="Gramene" id="Solyc09g007480.3.1">
    <property type="protein sequence ID" value="Solyc09g007480.3.1"/>
    <property type="gene ID" value="Solyc09g007480.3"/>
</dbReference>
<feature type="chain" id="PRO_5018767895" evidence="2">
    <location>
        <begin position="23"/>
        <end position="81"/>
    </location>
</feature>
<dbReference type="FunCoup" id="A0A3Q7HWD1">
    <property type="interactions" value="4"/>
</dbReference>
<dbReference type="OrthoDB" id="1932094at2759"/>
<evidence type="ECO:0000256" key="2">
    <source>
        <dbReference type="SAM" id="SignalP"/>
    </source>
</evidence>
<accession>A0A3Q7HWD1</accession>
<feature type="region of interest" description="Disordered" evidence="1">
    <location>
        <begin position="42"/>
        <end position="81"/>
    </location>
</feature>
<reference evidence="3" key="1">
    <citation type="journal article" date="2012" name="Nature">
        <title>The tomato genome sequence provides insights into fleshy fruit evolution.</title>
        <authorList>
            <consortium name="Tomato Genome Consortium"/>
        </authorList>
    </citation>
    <scope>NUCLEOTIDE SEQUENCE [LARGE SCALE GENOMIC DNA]</scope>
    <source>
        <strain evidence="3">cv. Heinz 1706</strain>
    </source>
</reference>
<keyword evidence="2" id="KW-0732">Signal</keyword>
<sequence>MKLKCNFIVIFFLLLLASPSSGKMDLSKVNASEIYEIDYRGPETHTKMPPQRVGRHNNHHRGTLFHPNATKPGKNGKKNHG</sequence>
<evidence type="ECO:0000313" key="4">
    <source>
        <dbReference type="Proteomes" id="UP000004994"/>
    </source>
</evidence>
<dbReference type="InParanoid" id="A0A3Q7HWD1"/>
<name>A0A3Q7HWD1_SOLLC</name>
<dbReference type="AlphaFoldDB" id="A0A3Q7HWD1"/>
<feature type="signal peptide" evidence="2">
    <location>
        <begin position="1"/>
        <end position="22"/>
    </location>
</feature>
<feature type="compositionally biased region" description="Basic residues" evidence="1">
    <location>
        <begin position="53"/>
        <end position="63"/>
    </location>
</feature>
<evidence type="ECO:0000256" key="1">
    <source>
        <dbReference type="SAM" id="MobiDB-lite"/>
    </source>
</evidence>
<dbReference type="EnsemblPlants" id="Solyc09g007480.3.1">
    <property type="protein sequence ID" value="Solyc09g007480.3.1"/>
    <property type="gene ID" value="Solyc09g007480.3"/>
</dbReference>
<organism evidence="3">
    <name type="scientific">Solanum lycopersicum</name>
    <name type="common">Tomato</name>
    <name type="synonym">Lycopersicon esculentum</name>
    <dbReference type="NCBI Taxonomy" id="4081"/>
    <lineage>
        <taxon>Eukaryota</taxon>
        <taxon>Viridiplantae</taxon>
        <taxon>Streptophyta</taxon>
        <taxon>Embryophyta</taxon>
        <taxon>Tracheophyta</taxon>
        <taxon>Spermatophyta</taxon>
        <taxon>Magnoliopsida</taxon>
        <taxon>eudicotyledons</taxon>
        <taxon>Gunneridae</taxon>
        <taxon>Pentapetalae</taxon>
        <taxon>asterids</taxon>
        <taxon>lamiids</taxon>
        <taxon>Solanales</taxon>
        <taxon>Solanaceae</taxon>
        <taxon>Solanoideae</taxon>
        <taxon>Solaneae</taxon>
        <taxon>Solanum</taxon>
        <taxon>Solanum subgen. Lycopersicon</taxon>
    </lineage>
</organism>
<keyword evidence="4" id="KW-1185">Reference proteome</keyword>
<evidence type="ECO:0000313" key="3">
    <source>
        <dbReference type="EnsemblPlants" id="Solyc09g007480.3.1"/>
    </source>
</evidence>
<dbReference type="PaxDb" id="4081-Solyc09g007480.2.1"/>